<dbReference type="EMBL" id="JADFTS010000003">
    <property type="protein sequence ID" value="KAF9613715.1"/>
    <property type="molecule type" value="Genomic_DNA"/>
</dbReference>
<comment type="similarity">
    <text evidence="1">Belongs to the PI3/PI4-kinase family. Type III PI4K subfamily.</text>
</comment>
<dbReference type="InterPro" id="IPR016024">
    <property type="entry name" value="ARM-type_fold"/>
</dbReference>
<gene>
    <name evidence="3" type="ORF">IFM89_010157</name>
</gene>
<dbReference type="InterPro" id="IPR045495">
    <property type="entry name" value="PI4K_N"/>
</dbReference>
<dbReference type="Gene3D" id="1.25.10.10">
    <property type="entry name" value="Leucine-rich Repeat Variant"/>
    <property type="match status" value="1"/>
</dbReference>
<dbReference type="AlphaFoldDB" id="A0A835I759"/>
<dbReference type="PANTHER" id="PTHR46168">
    <property type="entry name" value="ARMADILLO REPEAT ONLY 4"/>
    <property type="match status" value="1"/>
</dbReference>
<feature type="domain" description="PI4-kinase N-terminal" evidence="2">
    <location>
        <begin position="78"/>
        <end position="135"/>
    </location>
</feature>
<evidence type="ECO:0000256" key="1">
    <source>
        <dbReference type="ARBA" id="ARBA00006209"/>
    </source>
</evidence>
<evidence type="ECO:0000313" key="3">
    <source>
        <dbReference type="EMBL" id="KAF9613715.1"/>
    </source>
</evidence>
<dbReference type="SUPFAM" id="SSF48371">
    <property type="entry name" value="ARM repeat"/>
    <property type="match status" value="1"/>
</dbReference>
<reference evidence="3 4" key="1">
    <citation type="submission" date="2020-10" db="EMBL/GenBank/DDBJ databases">
        <title>The Coptis chinensis genome and diversification of protoberbering-type alkaloids.</title>
        <authorList>
            <person name="Wang B."/>
            <person name="Shu S."/>
            <person name="Song C."/>
            <person name="Liu Y."/>
        </authorList>
    </citation>
    <scope>NUCLEOTIDE SEQUENCE [LARGE SCALE GENOMIC DNA]</scope>
    <source>
        <strain evidence="3">HL-2020</strain>
        <tissue evidence="3">Leaf</tissue>
    </source>
</reference>
<dbReference type="Pfam" id="PF19274">
    <property type="entry name" value="PI4K_N"/>
    <property type="match status" value="1"/>
</dbReference>
<dbReference type="Proteomes" id="UP000631114">
    <property type="component" value="Unassembled WGS sequence"/>
</dbReference>
<dbReference type="PANTHER" id="PTHR46168:SF9">
    <property type="entry name" value="ARMADILLO REPEAT ONLY 2"/>
    <property type="match status" value="1"/>
</dbReference>
<organism evidence="3 4">
    <name type="scientific">Coptis chinensis</name>
    <dbReference type="NCBI Taxonomy" id="261450"/>
    <lineage>
        <taxon>Eukaryota</taxon>
        <taxon>Viridiplantae</taxon>
        <taxon>Streptophyta</taxon>
        <taxon>Embryophyta</taxon>
        <taxon>Tracheophyta</taxon>
        <taxon>Spermatophyta</taxon>
        <taxon>Magnoliopsida</taxon>
        <taxon>Ranunculales</taxon>
        <taxon>Ranunculaceae</taxon>
        <taxon>Coptidoideae</taxon>
        <taxon>Coptis</taxon>
    </lineage>
</organism>
<evidence type="ECO:0000259" key="2">
    <source>
        <dbReference type="Pfam" id="PF19274"/>
    </source>
</evidence>
<accession>A0A835I759</accession>
<sequence>MSSMYGNNIKGRESEDPATKTMMKAMAARALWHLAKGNSTICKSITESRALLCFDVLLEKGSYEVQYNSAMTLIEIAAVISSMKWLEDELKLNALHNPGSRRGSGNEKAALVQRSALCAALGGQVEVGAMSAIAGYTIPVGWTVMICPPTLHLNPKKYEDNLPSTHGDGRANDQISHKRVSLLSVEEWDYVRSRILENSQSCKCALKY</sequence>
<evidence type="ECO:0000313" key="4">
    <source>
        <dbReference type="Proteomes" id="UP000631114"/>
    </source>
</evidence>
<protein>
    <recommendedName>
        <fullName evidence="2">PI4-kinase N-terminal domain-containing protein</fullName>
    </recommendedName>
</protein>
<proteinExistence type="inferred from homology"/>
<dbReference type="InterPro" id="IPR011989">
    <property type="entry name" value="ARM-like"/>
</dbReference>
<dbReference type="OrthoDB" id="1734062at2759"/>
<comment type="caution">
    <text evidence="3">The sequence shown here is derived from an EMBL/GenBank/DDBJ whole genome shotgun (WGS) entry which is preliminary data.</text>
</comment>
<name>A0A835I759_9MAGN</name>
<keyword evidence="4" id="KW-1185">Reference proteome</keyword>